<evidence type="ECO:0000256" key="1">
    <source>
        <dbReference type="ARBA" id="ARBA00009023"/>
    </source>
</evidence>
<name>X1QXD9_9ZZZZ</name>
<dbReference type="InterPro" id="IPR018389">
    <property type="entry name" value="DctP_fam"/>
</dbReference>
<evidence type="ECO:0008006" key="5">
    <source>
        <dbReference type="Google" id="ProtNLM"/>
    </source>
</evidence>
<evidence type="ECO:0000256" key="2">
    <source>
        <dbReference type="ARBA" id="ARBA00022448"/>
    </source>
</evidence>
<dbReference type="InterPro" id="IPR038404">
    <property type="entry name" value="TRAP_DctP_sf"/>
</dbReference>
<keyword evidence="2" id="KW-0813">Transport</keyword>
<accession>X1QXD9</accession>
<feature type="non-terminal residue" evidence="4">
    <location>
        <position position="137"/>
    </location>
</feature>
<gene>
    <name evidence="4" type="ORF">S06H3_55056</name>
</gene>
<evidence type="ECO:0000256" key="3">
    <source>
        <dbReference type="ARBA" id="ARBA00022729"/>
    </source>
</evidence>
<protein>
    <recommendedName>
        <fullName evidence="5">SsuA/THI5-like domain-containing protein</fullName>
    </recommendedName>
</protein>
<dbReference type="EMBL" id="BARV01035264">
    <property type="protein sequence ID" value="GAI55535.1"/>
    <property type="molecule type" value="Genomic_DNA"/>
</dbReference>
<proteinExistence type="inferred from homology"/>
<keyword evidence="3" id="KW-0732">Signal</keyword>
<sequence length="137" mass="15879">MKLRVYPIAIAQCYVNKMGFTAVTIPWAEAPTAVATGVVDGWIGSGAVYWWDLFRDVARAATLTYELNEGWHVLFNLDKWNSLPAEYQTIIQEEATKIIDKHLDQVEEEEFYYQQELLDYGWEFADMAKDYPEELAE</sequence>
<dbReference type="PANTHER" id="PTHR33376:SF7">
    <property type="entry name" value="C4-DICARBOXYLATE-BINDING PROTEIN DCTB"/>
    <property type="match status" value="1"/>
</dbReference>
<comment type="similarity">
    <text evidence="1">Belongs to the bacterial solute-binding protein 7 family.</text>
</comment>
<organism evidence="4">
    <name type="scientific">marine sediment metagenome</name>
    <dbReference type="NCBI Taxonomy" id="412755"/>
    <lineage>
        <taxon>unclassified sequences</taxon>
        <taxon>metagenomes</taxon>
        <taxon>ecological metagenomes</taxon>
    </lineage>
</organism>
<reference evidence="4" key="1">
    <citation type="journal article" date="2014" name="Front. Microbiol.">
        <title>High frequency of phylogenetically diverse reductive dehalogenase-homologous genes in deep subseafloor sedimentary metagenomes.</title>
        <authorList>
            <person name="Kawai M."/>
            <person name="Futagami T."/>
            <person name="Toyoda A."/>
            <person name="Takaki Y."/>
            <person name="Nishi S."/>
            <person name="Hori S."/>
            <person name="Arai W."/>
            <person name="Tsubouchi T."/>
            <person name="Morono Y."/>
            <person name="Uchiyama I."/>
            <person name="Ito T."/>
            <person name="Fujiyama A."/>
            <person name="Inagaki F."/>
            <person name="Takami H."/>
        </authorList>
    </citation>
    <scope>NUCLEOTIDE SEQUENCE</scope>
    <source>
        <strain evidence="4">Expedition CK06-06</strain>
    </source>
</reference>
<dbReference type="GO" id="GO:0055085">
    <property type="term" value="P:transmembrane transport"/>
    <property type="evidence" value="ECO:0007669"/>
    <property type="project" value="InterPro"/>
</dbReference>
<dbReference type="Pfam" id="PF03480">
    <property type="entry name" value="DctP"/>
    <property type="match status" value="1"/>
</dbReference>
<evidence type="ECO:0000313" key="4">
    <source>
        <dbReference type="EMBL" id="GAI55535.1"/>
    </source>
</evidence>
<dbReference type="PANTHER" id="PTHR33376">
    <property type="match status" value="1"/>
</dbReference>
<dbReference type="Gene3D" id="3.40.190.170">
    <property type="entry name" value="Bacterial extracellular solute-binding protein, family 7"/>
    <property type="match status" value="1"/>
</dbReference>
<dbReference type="AlphaFoldDB" id="X1QXD9"/>
<comment type="caution">
    <text evidence="4">The sequence shown here is derived from an EMBL/GenBank/DDBJ whole genome shotgun (WGS) entry which is preliminary data.</text>
</comment>